<gene>
    <name evidence="2" type="ORF">A2228_02200</name>
</gene>
<name>A0A1F5F420_9BACT</name>
<accession>A0A1F5F420</accession>
<proteinExistence type="predicted"/>
<protein>
    <submittedName>
        <fullName evidence="2">Uncharacterized protein</fullName>
    </submittedName>
</protein>
<feature type="compositionally biased region" description="Low complexity" evidence="1">
    <location>
        <begin position="307"/>
        <end position="317"/>
    </location>
</feature>
<reference evidence="2 3" key="1">
    <citation type="journal article" date="2016" name="Nat. Commun.">
        <title>Thousands of microbial genomes shed light on interconnected biogeochemical processes in an aquifer system.</title>
        <authorList>
            <person name="Anantharaman K."/>
            <person name="Brown C.T."/>
            <person name="Hug L.A."/>
            <person name="Sharon I."/>
            <person name="Castelle C.J."/>
            <person name="Probst A.J."/>
            <person name="Thomas B.C."/>
            <person name="Singh A."/>
            <person name="Wilkins M.J."/>
            <person name="Karaoz U."/>
            <person name="Brodie E.L."/>
            <person name="Williams K.H."/>
            <person name="Hubbard S.S."/>
            <person name="Banfield J.F."/>
        </authorList>
    </citation>
    <scope>NUCLEOTIDE SEQUENCE [LARGE SCALE GENOMIC DNA]</scope>
</reference>
<evidence type="ECO:0000256" key="1">
    <source>
        <dbReference type="SAM" id="MobiDB-lite"/>
    </source>
</evidence>
<dbReference type="Proteomes" id="UP000176191">
    <property type="component" value="Unassembled WGS sequence"/>
</dbReference>
<evidence type="ECO:0000313" key="2">
    <source>
        <dbReference type="EMBL" id="OGD74326.1"/>
    </source>
</evidence>
<dbReference type="AlphaFoldDB" id="A0A1F5F420"/>
<feature type="compositionally biased region" description="Pro residues" evidence="1">
    <location>
        <begin position="318"/>
        <end position="338"/>
    </location>
</feature>
<feature type="region of interest" description="Disordered" evidence="1">
    <location>
        <begin position="298"/>
        <end position="338"/>
    </location>
</feature>
<comment type="caution">
    <text evidence="2">The sequence shown here is derived from an EMBL/GenBank/DDBJ whole genome shotgun (WGS) entry which is preliminary data.</text>
</comment>
<sequence>MITPDRKPSDNLPPSEPPSKIDIYRGIEFVSNIFGIKPIDLGIEPKADIFTALALMTSIDKKTHGREGNFNLSHLQAAHLATRLALHTTGLTNTEDRMTALITGATGPEITQFFEKIFPQNLPNNKRIQNSVMRAQNKNTRQSMLAILRSEQITEQRFSQLLDRQQAILFDSQATNALLYLMNNHIPLAKIVTDAANITLPSLQPGIAAQLDTLSFFSPEDLKTYQQITDLYRFGTRQAVKLAEQKLQAEILQRNLIEIMGNSGRVVIGGVIGGFLNLLGGTANSIIEGGTAGFEQLQNGWKKRSSSHSPSRSNLSYPPSPPPRPTPTPTLPPPKPNK</sequence>
<dbReference type="EMBL" id="MFAK01000037">
    <property type="protein sequence ID" value="OGD74326.1"/>
    <property type="molecule type" value="Genomic_DNA"/>
</dbReference>
<organism evidence="2 3">
    <name type="scientific">Candidatus Collierbacteria bacterium RIFOXYA2_FULL_46_10</name>
    <dbReference type="NCBI Taxonomy" id="1817726"/>
    <lineage>
        <taxon>Bacteria</taxon>
        <taxon>Candidatus Collieribacteriota</taxon>
    </lineage>
</organism>
<evidence type="ECO:0000313" key="3">
    <source>
        <dbReference type="Proteomes" id="UP000176191"/>
    </source>
</evidence>